<evidence type="ECO:0000256" key="1">
    <source>
        <dbReference type="ARBA" id="ARBA00004514"/>
    </source>
</evidence>
<dbReference type="GO" id="GO:0005851">
    <property type="term" value="C:eukaryotic translation initiation factor 2B complex"/>
    <property type="evidence" value="ECO:0007669"/>
    <property type="project" value="TreeGrafter"/>
</dbReference>
<dbReference type="InterPro" id="IPR056764">
    <property type="entry name" value="LbH_EIF2B3/5"/>
</dbReference>
<accession>A0A4V1ITV7</accession>
<evidence type="ECO:0000256" key="3">
    <source>
        <dbReference type="ARBA" id="ARBA00022490"/>
    </source>
</evidence>
<comment type="function">
    <text evidence="8">Acts as a component of the translation initiation factor 2B (eIF2B) complex, which catalyzes the exchange of GDP for GTP on the eukaryotic initiation factor 2 (eIF2) complex gamma subunit. Its guanine nucleotide exchange factor activity is repressed when bound to eIF2 complex phosphorylated on the alpha subunit, thereby limiting the amount of methionyl-initiator methionine tRNA available to the ribosome and consequently global translation is repressed.</text>
</comment>
<dbReference type="CDD" id="cd04652">
    <property type="entry name" value="LbH_eIF2B_gamma_C"/>
    <property type="match status" value="1"/>
</dbReference>
<dbReference type="GO" id="GO:0005085">
    <property type="term" value="F:guanyl-nucleotide exchange factor activity"/>
    <property type="evidence" value="ECO:0007669"/>
    <property type="project" value="TreeGrafter"/>
</dbReference>
<reference evidence="14 15" key="1">
    <citation type="journal article" date="2018" name="Nat. Microbiol.">
        <title>Leveraging single-cell genomics to expand the fungal tree of life.</title>
        <authorList>
            <person name="Ahrendt S.R."/>
            <person name="Quandt C.A."/>
            <person name="Ciobanu D."/>
            <person name="Clum A."/>
            <person name="Salamov A."/>
            <person name="Andreopoulos B."/>
            <person name="Cheng J.F."/>
            <person name="Woyke T."/>
            <person name="Pelin A."/>
            <person name="Henrissat B."/>
            <person name="Reynolds N.K."/>
            <person name="Benny G.L."/>
            <person name="Smith M.E."/>
            <person name="James T.Y."/>
            <person name="Grigoriev I.V."/>
        </authorList>
    </citation>
    <scope>NUCLEOTIDE SEQUENCE [LARGE SCALE GENOMIC DNA]</scope>
    <source>
        <strain evidence="14 15">ATCC 52028</strain>
    </source>
</reference>
<keyword evidence="12" id="KW-0808">Transferase</keyword>
<dbReference type="Proteomes" id="UP000268535">
    <property type="component" value="Unassembled WGS sequence"/>
</dbReference>
<evidence type="ECO:0000256" key="9">
    <source>
        <dbReference type="ARBA" id="ARBA00046432"/>
    </source>
</evidence>
<comment type="similarity">
    <text evidence="2">Belongs to the eIF-2B gamma/epsilon subunits family.</text>
</comment>
<dbReference type="GO" id="GO:0002183">
    <property type="term" value="P:cytoplasmic translational initiation"/>
    <property type="evidence" value="ECO:0007669"/>
    <property type="project" value="TreeGrafter"/>
</dbReference>
<dbReference type="PANTHER" id="PTHR45989:SF1">
    <property type="entry name" value="TRANSLATION INITIATION FACTOR EIF-2B SUBUNIT GAMMA"/>
    <property type="match status" value="1"/>
</dbReference>
<keyword evidence="5" id="KW-0648">Protein biosynthesis</keyword>
<dbReference type="STRING" id="1555241.A0A4V1ITV7"/>
<dbReference type="AlphaFoldDB" id="A0A4V1ITV7"/>
<dbReference type="InterPro" id="IPR005835">
    <property type="entry name" value="NTP_transferase_dom"/>
</dbReference>
<dbReference type="EMBL" id="ML014452">
    <property type="protein sequence ID" value="RKO98397.1"/>
    <property type="molecule type" value="Genomic_DNA"/>
</dbReference>
<evidence type="ECO:0000256" key="5">
    <source>
        <dbReference type="ARBA" id="ARBA00022917"/>
    </source>
</evidence>
<evidence type="ECO:0000256" key="2">
    <source>
        <dbReference type="ARBA" id="ARBA00007878"/>
    </source>
</evidence>
<dbReference type="GO" id="GO:0003743">
    <property type="term" value="F:translation initiation factor activity"/>
    <property type="evidence" value="ECO:0007669"/>
    <property type="project" value="UniProtKB-KW"/>
</dbReference>
<name>A0A4V1ITV7_9FUNG</name>
<reference evidence="13" key="2">
    <citation type="submission" date="2018-04" db="EMBL/GenBank/DDBJ databases">
        <title>Leveraging single-cell genomics to expand the Fungal Tree of Life.</title>
        <authorList>
            <consortium name="DOE Joint Genome Institute"/>
            <person name="Ahrendt S.R."/>
            <person name="Quandt C.A."/>
            <person name="Ciobanu D."/>
            <person name="Clum A."/>
            <person name="Salamov A."/>
            <person name="Andreopoulos B."/>
            <person name="Cheng J.-F."/>
            <person name="Woyke T."/>
            <person name="Pelin A."/>
            <person name="Henrissat B."/>
            <person name="Benny G.L."/>
            <person name="Smith M.E."/>
            <person name="James T.Y."/>
            <person name="Grigoriev I.V."/>
        </authorList>
    </citation>
    <scope>NUCLEOTIDE SEQUENCE</scope>
    <source>
        <strain evidence="13">ATCC 52028</strain>
    </source>
</reference>
<feature type="domain" description="EIF2B subunit epsilon/gamma LbH" evidence="11">
    <location>
        <begin position="338"/>
        <end position="423"/>
    </location>
</feature>
<evidence type="ECO:0000256" key="4">
    <source>
        <dbReference type="ARBA" id="ARBA00022540"/>
    </source>
</evidence>
<sequence>MSPFSFDKEKLVYPSEFQAVILAGYGNRLYPLTEEATLPKALLPVANRPLVSYQLAWLEAARVRDIIIVTQAQVAPSIRDWLQKMYEAPPGAKIEVEALKEWSGTADALRQVRPRIRGDVVVLSCDIVCPDLSSYAFVDHYRLHNPSASAVFYNLGAIEAAADRPLDKEDDAAHDLIGVDPDSSRLVMLASEADSVDTLSVSVRLLEKFPKIRFYRTYQDAHIYIFKRWVLDLLVQRKTIGRVREGLLPLLVEAQYKSHDFGALLDGAHDVLADAKPLSTMGHSGDVKTIKVTAVLSDPNSFLCRANTLWRYLEANRVLARPSGIVGGGSGGSAGTSTKSPLPPDVLVGDGTKIAERTRIKRSVIGHHCVIGKNVRMANTVLMDYCVIGDNVRLENCVVCNSGRVMDDAHLRDCRVAVQYVVEAHTEAKNESFVDFSFGP</sequence>
<keyword evidence="4" id="KW-0396">Initiation factor</keyword>
<evidence type="ECO:0000259" key="10">
    <source>
        <dbReference type="Pfam" id="PF00483"/>
    </source>
</evidence>
<dbReference type="GO" id="GO:0005829">
    <property type="term" value="C:cytosol"/>
    <property type="evidence" value="ECO:0007669"/>
    <property type="project" value="UniProtKB-SubCell"/>
</dbReference>
<dbReference type="Gene3D" id="2.160.10.10">
    <property type="entry name" value="Hexapeptide repeat proteins"/>
    <property type="match status" value="1"/>
</dbReference>
<evidence type="ECO:0000259" key="11">
    <source>
        <dbReference type="Pfam" id="PF25084"/>
    </source>
</evidence>
<evidence type="ECO:0000256" key="8">
    <source>
        <dbReference type="ARBA" id="ARBA00045373"/>
    </source>
</evidence>
<dbReference type="Pfam" id="PF25084">
    <property type="entry name" value="LbH_EIF2B"/>
    <property type="match status" value="1"/>
</dbReference>
<comment type="subunit">
    <text evidence="9">Component of the translation initiation factor 2B (eIF2B) complex which is a heterodecamer of two sets of five different subunits: alpha, beta, gamma, delta and epsilon. Subunits alpha, beta and delta comprise a regulatory subcomplex and subunits epsilon and gamma comprise a catalytic subcomplex. Within the complex, the hexameric regulatory complex resides at the center, with the two heterodimeric catalytic subcomplexes bound on opposite sides.</text>
</comment>
<dbReference type="CDD" id="cd04198">
    <property type="entry name" value="eIF-2B_gamma_N"/>
    <property type="match status" value="1"/>
</dbReference>
<dbReference type="Pfam" id="PF00483">
    <property type="entry name" value="NTP_transferase"/>
    <property type="match status" value="1"/>
</dbReference>
<feature type="domain" description="Nucleotidyl transferase" evidence="10">
    <location>
        <begin position="19"/>
        <end position="140"/>
    </location>
</feature>
<keyword evidence="3" id="KW-0963">Cytoplasm</keyword>
<evidence type="ECO:0000256" key="6">
    <source>
        <dbReference type="ARBA" id="ARBA00044196"/>
    </source>
</evidence>
<dbReference type="SUPFAM" id="SSF53448">
    <property type="entry name" value="Nucleotide-diphospho-sugar transferases"/>
    <property type="match status" value="1"/>
</dbReference>
<evidence type="ECO:0000256" key="7">
    <source>
        <dbReference type="ARBA" id="ARBA00044229"/>
    </source>
</evidence>
<comment type="subcellular location">
    <subcellularLocation>
        <location evidence="1">Cytoplasm</location>
        <location evidence="1">Cytosol</location>
    </subcellularLocation>
</comment>
<organism evidence="13 15">
    <name type="scientific">Caulochytrium protostelioides</name>
    <dbReference type="NCBI Taxonomy" id="1555241"/>
    <lineage>
        <taxon>Eukaryota</taxon>
        <taxon>Fungi</taxon>
        <taxon>Fungi incertae sedis</taxon>
        <taxon>Chytridiomycota</taxon>
        <taxon>Chytridiomycota incertae sedis</taxon>
        <taxon>Chytridiomycetes</taxon>
        <taxon>Caulochytriales</taxon>
        <taxon>Caulochytriaceae</taxon>
        <taxon>Caulochytrium</taxon>
    </lineage>
</organism>
<dbReference type="GO" id="GO:0016740">
    <property type="term" value="F:transferase activity"/>
    <property type="evidence" value="ECO:0007669"/>
    <property type="project" value="UniProtKB-KW"/>
</dbReference>
<dbReference type="Proteomes" id="UP000274922">
    <property type="component" value="Unassembled WGS sequence"/>
</dbReference>
<dbReference type="EMBL" id="ML009303">
    <property type="protein sequence ID" value="RKO97343.1"/>
    <property type="molecule type" value="Genomic_DNA"/>
</dbReference>
<evidence type="ECO:0000313" key="13">
    <source>
        <dbReference type="EMBL" id="RKO98397.1"/>
    </source>
</evidence>
<dbReference type="InterPro" id="IPR029044">
    <property type="entry name" value="Nucleotide-diphossugar_trans"/>
</dbReference>
<proteinExistence type="inferred from homology"/>
<keyword evidence="15" id="KW-1185">Reference proteome</keyword>
<dbReference type="InterPro" id="IPR051960">
    <property type="entry name" value="eIF2B_gamma"/>
</dbReference>
<dbReference type="OrthoDB" id="10250549at2759"/>
<evidence type="ECO:0000313" key="15">
    <source>
        <dbReference type="Proteomes" id="UP000274922"/>
    </source>
</evidence>
<dbReference type="Gene3D" id="3.90.550.10">
    <property type="entry name" value="Spore Coat Polysaccharide Biosynthesis Protein SpsA, Chain A"/>
    <property type="match status" value="1"/>
</dbReference>
<reference evidence="12" key="3">
    <citation type="submission" date="2018-08" db="EMBL/GenBank/DDBJ databases">
        <title>Leveraging single-cell genomics to expand the Fungal Tree of Life.</title>
        <authorList>
            <consortium name="DOE Joint Genome Institute"/>
            <person name="Ahrendt S.R."/>
            <person name="Quandt C.A."/>
            <person name="Ciobanu D."/>
            <person name="Clum A."/>
            <person name="Salamov A."/>
            <person name="Andreopoulos B."/>
            <person name="Cheng J.-F."/>
            <person name="Woyke T."/>
            <person name="Pelin A."/>
            <person name="Henrissat B."/>
            <person name="Reynolds N."/>
            <person name="Benny G.L."/>
            <person name="Smith M.E."/>
            <person name="James T.Y."/>
            <person name="Grigoriev I.V."/>
        </authorList>
    </citation>
    <scope>NUCLEOTIDE SEQUENCE</scope>
    <source>
        <strain evidence="12">ATCC 52028</strain>
    </source>
</reference>
<evidence type="ECO:0000313" key="14">
    <source>
        <dbReference type="Proteomes" id="UP000268535"/>
    </source>
</evidence>
<protein>
    <recommendedName>
        <fullName evidence="6">Translation initiation factor eIF2B subunit gamma</fullName>
    </recommendedName>
    <alternativeName>
        <fullName evidence="7">eIF2B GDP-GTP exchange factor subunit gamma</fullName>
    </alternativeName>
</protein>
<gene>
    <name evidence="12" type="ORF">CAUPRSCDRAFT_6655</name>
    <name evidence="13" type="ORF">CXG81DRAFT_15963</name>
</gene>
<evidence type="ECO:0000313" key="12">
    <source>
        <dbReference type="EMBL" id="RKO97343.1"/>
    </source>
</evidence>
<dbReference type="PANTHER" id="PTHR45989">
    <property type="entry name" value="TRANSLATION INITIATION FACTOR EIF-2B SUBUNIT GAMMA"/>
    <property type="match status" value="1"/>
</dbReference>